<keyword evidence="3" id="KW-1185">Reference proteome</keyword>
<protein>
    <recommendedName>
        <fullName evidence="1">NAD(P)-binding domain-containing protein</fullName>
    </recommendedName>
</protein>
<feature type="domain" description="NAD(P)-binding" evidence="1">
    <location>
        <begin position="7"/>
        <end position="202"/>
    </location>
</feature>
<dbReference type="Proteomes" id="UP000440578">
    <property type="component" value="Unassembled WGS sequence"/>
</dbReference>
<dbReference type="EMBL" id="VIIS01002075">
    <property type="protein sequence ID" value="KAF0288846.1"/>
    <property type="molecule type" value="Genomic_DNA"/>
</dbReference>
<gene>
    <name evidence="2" type="primary">ywnB_1</name>
    <name evidence="2" type="ORF">FJT64_001376</name>
</gene>
<comment type="caution">
    <text evidence="2">The sequence shown here is derived from an EMBL/GenBank/DDBJ whole genome shotgun (WGS) entry which is preliminary data.</text>
</comment>
<dbReference type="PANTHER" id="PTHR15020">
    <property type="entry name" value="FLAVIN REDUCTASE-RELATED"/>
    <property type="match status" value="1"/>
</dbReference>
<name>A0A6A4V2H1_AMPAM</name>
<evidence type="ECO:0000313" key="2">
    <source>
        <dbReference type="EMBL" id="KAF0288846.1"/>
    </source>
</evidence>
<dbReference type="InterPro" id="IPR016040">
    <property type="entry name" value="NAD(P)-bd_dom"/>
</dbReference>
<dbReference type="Gene3D" id="3.40.50.720">
    <property type="entry name" value="NAD(P)-binding Rossmann-like Domain"/>
    <property type="match status" value="1"/>
</dbReference>
<dbReference type="CDD" id="cd05244">
    <property type="entry name" value="BVR-B_like_SDR_a"/>
    <property type="match status" value="1"/>
</dbReference>
<dbReference type="PANTHER" id="PTHR15020:SF50">
    <property type="entry name" value="UPF0659 PROTEIN YMR090W"/>
    <property type="match status" value="1"/>
</dbReference>
<proteinExistence type="predicted"/>
<dbReference type="GO" id="GO:0003824">
    <property type="term" value="F:catalytic activity"/>
    <property type="evidence" value="ECO:0007669"/>
    <property type="project" value="UniProtKB-ARBA"/>
</dbReference>
<dbReference type="AlphaFoldDB" id="A0A6A4V2H1"/>
<dbReference type="OrthoDB" id="419598at2759"/>
<sequence>MKVGVLGATGRTGQLVIAEALKRGHSVTAIARNPDKLKQKHDNLSVVKASIFSVEELTEAFRGHDAVVSALGFSRNPPVTGYTESMKAAVAAMRASSVKRLVVLTAFYTDVTAAQGHGFFLNLFVKFLKHLLTNMREMEQYLESEAGDLDWTVVRPGGLNSRAARDQTLVQREGAMAISGAGVASYIPRANVARFMVEQLEDDRYGRKAVAIAVNS</sequence>
<accession>A0A6A4V2H1</accession>
<dbReference type="SUPFAM" id="SSF51735">
    <property type="entry name" value="NAD(P)-binding Rossmann-fold domains"/>
    <property type="match status" value="1"/>
</dbReference>
<evidence type="ECO:0000313" key="3">
    <source>
        <dbReference type="Proteomes" id="UP000440578"/>
    </source>
</evidence>
<evidence type="ECO:0000259" key="1">
    <source>
        <dbReference type="Pfam" id="PF13460"/>
    </source>
</evidence>
<organism evidence="2 3">
    <name type="scientific">Amphibalanus amphitrite</name>
    <name type="common">Striped barnacle</name>
    <name type="synonym">Balanus amphitrite</name>
    <dbReference type="NCBI Taxonomy" id="1232801"/>
    <lineage>
        <taxon>Eukaryota</taxon>
        <taxon>Metazoa</taxon>
        <taxon>Ecdysozoa</taxon>
        <taxon>Arthropoda</taxon>
        <taxon>Crustacea</taxon>
        <taxon>Multicrustacea</taxon>
        <taxon>Cirripedia</taxon>
        <taxon>Thoracica</taxon>
        <taxon>Thoracicalcarea</taxon>
        <taxon>Balanomorpha</taxon>
        <taxon>Balanoidea</taxon>
        <taxon>Balanidae</taxon>
        <taxon>Amphibalaninae</taxon>
        <taxon>Amphibalanus</taxon>
    </lineage>
</organism>
<dbReference type="Pfam" id="PF13460">
    <property type="entry name" value="NAD_binding_10"/>
    <property type="match status" value="1"/>
</dbReference>
<dbReference type="InterPro" id="IPR036291">
    <property type="entry name" value="NAD(P)-bd_dom_sf"/>
</dbReference>
<reference evidence="2 3" key="1">
    <citation type="submission" date="2019-07" db="EMBL/GenBank/DDBJ databases">
        <title>Draft genome assembly of a fouling barnacle, Amphibalanus amphitrite (Darwin, 1854): The first reference genome for Thecostraca.</title>
        <authorList>
            <person name="Kim W."/>
        </authorList>
    </citation>
    <scope>NUCLEOTIDE SEQUENCE [LARGE SCALE GENOMIC DNA]</scope>
    <source>
        <strain evidence="2">SNU_AA5</strain>
        <tissue evidence="2">Soma without cirri and trophi</tissue>
    </source>
</reference>